<name>E8WZ72_GRATM</name>
<dbReference type="Proteomes" id="UP000000343">
    <property type="component" value="Chromosome"/>
</dbReference>
<dbReference type="STRING" id="1198114.AciX9_0603"/>
<evidence type="ECO:0000313" key="3">
    <source>
        <dbReference type="Proteomes" id="UP000000343"/>
    </source>
</evidence>
<protein>
    <submittedName>
        <fullName evidence="2">Uncharacterized protein</fullName>
    </submittedName>
</protein>
<dbReference type="HOGENOM" id="CLU_2788054_0_0_0"/>
<dbReference type="PaxDb" id="1198114-AciX9_0603"/>
<gene>
    <name evidence="2" type="ordered locus">AciX9_0603</name>
</gene>
<reference evidence="3" key="1">
    <citation type="submission" date="2011-01" db="EMBL/GenBank/DDBJ databases">
        <title>Complete sequence of chromosome of Acidobacterium sp. MP5ACTX9.</title>
        <authorList>
            <consortium name="US DOE Joint Genome Institute"/>
            <person name="Lucas S."/>
            <person name="Copeland A."/>
            <person name="Lapidus A."/>
            <person name="Cheng J.-F."/>
            <person name="Goodwin L."/>
            <person name="Pitluck S."/>
            <person name="Teshima H."/>
            <person name="Detter J.C."/>
            <person name="Han C."/>
            <person name="Tapia R."/>
            <person name="Land M."/>
            <person name="Hauser L."/>
            <person name="Kyrpides N."/>
            <person name="Ivanova N."/>
            <person name="Ovchinnikova G."/>
            <person name="Pagani I."/>
            <person name="Rawat S.R."/>
            <person name="Mannisto M."/>
            <person name="Haggblom M.M."/>
            <person name="Woyke T."/>
        </authorList>
    </citation>
    <scope>NUCLEOTIDE SEQUENCE [LARGE SCALE GENOMIC DNA]</scope>
    <source>
        <strain evidence="3">MP5ACTX9</strain>
    </source>
</reference>
<feature type="region of interest" description="Disordered" evidence="1">
    <location>
        <begin position="37"/>
        <end position="68"/>
    </location>
</feature>
<evidence type="ECO:0000256" key="1">
    <source>
        <dbReference type="SAM" id="MobiDB-lite"/>
    </source>
</evidence>
<dbReference type="AlphaFoldDB" id="E8WZ72"/>
<accession>E8WZ72</accession>
<sequence>MSANDTVTQTLPDVPVPPVQPVAVDVEAVAAEAVSADVQADLSMEPPPPPRAEAMPIVKMSNPHESGL</sequence>
<evidence type="ECO:0000313" key="2">
    <source>
        <dbReference type="EMBL" id="ADW67674.1"/>
    </source>
</evidence>
<dbReference type="KEGG" id="acm:AciX9_0603"/>
<dbReference type="EMBL" id="CP002480">
    <property type="protein sequence ID" value="ADW67674.1"/>
    <property type="molecule type" value="Genomic_DNA"/>
</dbReference>
<keyword evidence="3" id="KW-1185">Reference proteome</keyword>
<organism evidence="3">
    <name type="scientific">Granulicella tundricola (strain ATCC BAA-1859 / DSM 23138 / MP5ACTX9)</name>
    <dbReference type="NCBI Taxonomy" id="1198114"/>
    <lineage>
        <taxon>Bacteria</taxon>
        <taxon>Pseudomonadati</taxon>
        <taxon>Acidobacteriota</taxon>
        <taxon>Terriglobia</taxon>
        <taxon>Terriglobales</taxon>
        <taxon>Acidobacteriaceae</taxon>
        <taxon>Granulicella</taxon>
    </lineage>
</organism>
<proteinExistence type="predicted"/>
<dbReference type="RefSeq" id="WP_013579002.1">
    <property type="nucleotide sequence ID" value="NC_015064.1"/>
</dbReference>